<feature type="domain" description="Major facilitator superfamily (MFS) profile" evidence="5">
    <location>
        <begin position="217"/>
        <end position="412"/>
    </location>
</feature>
<organism evidence="6 7">
    <name type="scientific">Paracoccus sulfuroxidans</name>
    <dbReference type="NCBI Taxonomy" id="384678"/>
    <lineage>
        <taxon>Bacteria</taxon>
        <taxon>Pseudomonadati</taxon>
        <taxon>Pseudomonadota</taxon>
        <taxon>Alphaproteobacteria</taxon>
        <taxon>Rhodobacterales</taxon>
        <taxon>Paracoccaceae</taxon>
        <taxon>Paracoccus</taxon>
    </lineage>
</organism>
<evidence type="ECO:0000256" key="2">
    <source>
        <dbReference type="ARBA" id="ARBA00022989"/>
    </source>
</evidence>
<accession>A0A562NHB7</accession>
<dbReference type="AlphaFoldDB" id="A0A562NHB7"/>
<evidence type="ECO:0000256" key="3">
    <source>
        <dbReference type="ARBA" id="ARBA00023136"/>
    </source>
</evidence>
<evidence type="ECO:0000259" key="5">
    <source>
        <dbReference type="PROSITE" id="PS50850"/>
    </source>
</evidence>
<feature type="transmembrane region" description="Helical" evidence="4">
    <location>
        <begin position="141"/>
        <end position="161"/>
    </location>
</feature>
<keyword evidence="7" id="KW-1185">Reference proteome</keyword>
<dbReference type="PROSITE" id="PS50850">
    <property type="entry name" value="MFS"/>
    <property type="match status" value="1"/>
</dbReference>
<dbReference type="EMBL" id="VLKU01000010">
    <property type="protein sequence ID" value="TWI31311.1"/>
    <property type="molecule type" value="Genomic_DNA"/>
</dbReference>
<reference evidence="6 7" key="1">
    <citation type="journal article" date="2015" name="Stand. Genomic Sci.">
        <title>Genomic Encyclopedia of Bacterial and Archaeal Type Strains, Phase III: the genomes of soil and plant-associated and newly described type strains.</title>
        <authorList>
            <person name="Whitman W.B."/>
            <person name="Woyke T."/>
            <person name="Klenk H.P."/>
            <person name="Zhou Y."/>
            <person name="Lilburn T.G."/>
            <person name="Beck B.J."/>
            <person name="De Vos P."/>
            <person name="Vandamme P."/>
            <person name="Eisen J.A."/>
            <person name="Garrity G."/>
            <person name="Hugenholtz P."/>
            <person name="Kyrpides N.C."/>
        </authorList>
    </citation>
    <scope>NUCLEOTIDE SEQUENCE [LARGE SCALE GENOMIC DNA]</scope>
    <source>
        <strain evidence="6 7">CGMCC 1.5364</strain>
    </source>
</reference>
<protein>
    <submittedName>
        <fullName evidence="6">Sugar phosphate permease</fullName>
    </submittedName>
</protein>
<keyword evidence="2 4" id="KW-1133">Transmembrane helix</keyword>
<dbReference type="PANTHER" id="PTHR23521">
    <property type="entry name" value="TRANSPORTER MFS SUPERFAMILY"/>
    <property type="match status" value="1"/>
</dbReference>
<dbReference type="SUPFAM" id="SSF103473">
    <property type="entry name" value="MFS general substrate transporter"/>
    <property type="match status" value="1"/>
</dbReference>
<feature type="transmembrane region" description="Helical" evidence="4">
    <location>
        <begin position="344"/>
        <end position="367"/>
    </location>
</feature>
<feature type="transmembrane region" description="Helical" evidence="4">
    <location>
        <begin position="52"/>
        <end position="74"/>
    </location>
</feature>
<evidence type="ECO:0000256" key="1">
    <source>
        <dbReference type="ARBA" id="ARBA00022692"/>
    </source>
</evidence>
<keyword evidence="1 4" id="KW-0812">Transmembrane</keyword>
<dbReference type="GO" id="GO:0022857">
    <property type="term" value="F:transmembrane transporter activity"/>
    <property type="evidence" value="ECO:0007669"/>
    <property type="project" value="InterPro"/>
</dbReference>
<keyword evidence="3 4" id="KW-0472">Membrane</keyword>
<sequence>MTLAVDATADPPSGRWAALGKICLGIIFAMTPWFSATAILPELRQHWEFSAFLAAMMTNGVQVGFVIGALGSSFTGLPDIVPIRGLMAVAAIAAGVLNLCLLIAPGPETAVLLRVLTGIALALVYPPAMKLVTTWFIRGRGIALGLVIGGLTLGSAFPHLIHASTSSVDWRLVVSATSILSIIAGLIFILAVSEGPYANPMVKFKPSQLGLIVGDKGIALANLGYFGHMWELYAMWGWFLVFMRAALESNGLAPVSQASLITFIVIASGAFGCVAGGWLADRVGRTATTVLMMAVSGLCAVLIGFVYDGPLWLLIAVSMIWGISVIGDSAQFSAMVTEIADSRLIGTALAFQMGIGFALTVVSIQLLPIFVEWIGGWEWAFLFLVPGPLIGVIAMLALRRMPVAQRIAQGLR</sequence>
<dbReference type="OrthoDB" id="9781976at2"/>
<feature type="transmembrane region" description="Helical" evidence="4">
    <location>
        <begin position="173"/>
        <end position="193"/>
    </location>
</feature>
<dbReference type="Gene3D" id="1.20.1250.20">
    <property type="entry name" value="MFS general substrate transporter like domains"/>
    <property type="match status" value="2"/>
</dbReference>
<feature type="transmembrane region" description="Helical" evidence="4">
    <location>
        <begin position="22"/>
        <end position="40"/>
    </location>
</feature>
<feature type="transmembrane region" description="Helical" evidence="4">
    <location>
        <begin position="313"/>
        <end position="332"/>
    </location>
</feature>
<gene>
    <name evidence="6" type="ORF">IQ24_03169</name>
</gene>
<comment type="caution">
    <text evidence="6">The sequence shown here is derived from an EMBL/GenBank/DDBJ whole genome shotgun (WGS) entry which is preliminary data.</text>
</comment>
<dbReference type="Proteomes" id="UP000316225">
    <property type="component" value="Unassembled WGS sequence"/>
</dbReference>
<evidence type="ECO:0000313" key="7">
    <source>
        <dbReference type="Proteomes" id="UP000316225"/>
    </source>
</evidence>
<feature type="transmembrane region" description="Helical" evidence="4">
    <location>
        <begin position="111"/>
        <end position="129"/>
    </location>
</feature>
<dbReference type="InterPro" id="IPR036259">
    <property type="entry name" value="MFS_trans_sf"/>
</dbReference>
<feature type="transmembrane region" description="Helical" evidence="4">
    <location>
        <begin position="86"/>
        <end position="105"/>
    </location>
</feature>
<feature type="transmembrane region" description="Helical" evidence="4">
    <location>
        <begin position="379"/>
        <end position="398"/>
    </location>
</feature>
<evidence type="ECO:0000313" key="6">
    <source>
        <dbReference type="EMBL" id="TWI31311.1"/>
    </source>
</evidence>
<feature type="transmembrane region" description="Helical" evidence="4">
    <location>
        <begin position="259"/>
        <end position="280"/>
    </location>
</feature>
<dbReference type="GO" id="GO:0005886">
    <property type="term" value="C:plasma membrane"/>
    <property type="evidence" value="ECO:0007669"/>
    <property type="project" value="TreeGrafter"/>
</dbReference>
<dbReference type="RefSeq" id="WP_145399250.1">
    <property type="nucleotide sequence ID" value="NZ_VLKU01000010.1"/>
</dbReference>
<evidence type="ECO:0000256" key="4">
    <source>
        <dbReference type="SAM" id="Phobius"/>
    </source>
</evidence>
<dbReference type="InterPro" id="IPR020846">
    <property type="entry name" value="MFS_dom"/>
</dbReference>
<dbReference type="InterPro" id="IPR011701">
    <property type="entry name" value="MFS"/>
</dbReference>
<proteinExistence type="predicted"/>
<name>A0A562NHB7_9RHOB</name>
<dbReference type="PANTHER" id="PTHR23521:SF3">
    <property type="entry name" value="MFS TRANSPORTER"/>
    <property type="match status" value="1"/>
</dbReference>
<dbReference type="Pfam" id="PF07690">
    <property type="entry name" value="MFS_1"/>
    <property type="match status" value="1"/>
</dbReference>
<feature type="transmembrane region" description="Helical" evidence="4">
    <location>
        <begin position="287"/>
        <end position="307"/>
    </location>
</feature>